<dbReference type="InterPro" id="IPR041931">
    <property type="entry name" value="DNA_pol3_alpha_thumb_dom"/>
</dbReference>
<evidence type="ECO:0000259" key="9">
    <source>
        <dbReference type="SMART" id="SM00481"/>
    </source>
</evidence>
<keyword evidence="6" id="KW-0235">DNA replication</keyword>
<keyword evidence="5 10" id="KW-0548">Nucleotidyltransferase</keyword>
<dbReference type="InterPro" id="IPR004365">
    <property type="entry name" value="NA-bd_OB_tRNA"/>
</dbReference>
<dbReference type="Proteomes" id="UP000682195">
    <property type="component" value="Chromosome 2"/>
</dbReference>
<dbReference type="PANTHER" id="PTHR32294">
    <property type="entry name" value="DNA POLYMERASE III SUBUNIT ALPHA"/>
    <property type="match status" value="1"/>
</dbReference>
<dbReference type="RefSeq" id="WP_211808700.1">
    <property type="nucleotide sequence ID" value="NZ_CP072362.1"/>
</dbReference>
<dbReference type="PANTHER" id="PTHR32294:SF0">
    <property type="entry name" value="DNA POLYMERASE III SUBUNIT ALPHA"/>
    <property type="match status" value="1"/>
</dbReference>
<evidence type="ECO:0000256" key="6">
    <source>
        <dbReference type="ARBA" id="ARBA00022705"/>
    </source>
</evidence>
<protein>
    <recommendedName>
        <fullName evidence="3">DNA polymerase III subunit alpha</fullName>
        <ecNumber evidence="2">2.7.7.7</ecNumber>
    </recommendedName>
</protein>
<dbReference type="InterPro" id="IPR003141">
    <property type="entry name" value="Pol/His_phosphatase_N"/>
</dbReference>
<dbReference type="InterPro" id="IPR040982">
    <property type="entry name" value="DNA_pol3_finger"/>
</dbReference>
<sequence>MEDYVHLHVHTYYSVLDGQSKVTRLVDKAIADGMKGMAITDHGVMFGIKEFADYCAKVNKGRKEKGEEPFKPIFGCEMYVARRTMHDKQKSMHDNSGYHLIVLAKNYTGYKNLIKLVSNAWVDGYYYRPRTDREQLEKYHEGLIVCTACIAGEVPNKIIHDDIEGAREACEWYHRVFGDDFYLELQRHEVKDPSLVANREAYPLQQKANKVLMKFAKEYGIKLICTNDCHFEDKETAEAHDHLLCISTNEDLDDPKRMRYSKQEWFKTRAEMNDIFSDIPEAMTNTLEILDKVEIYDINHGPIMPFFPIPEDFGTEEEWRKKFTEEDLYKEFTTDENGENPLSPEEGQKVIDRLGGYEKMYRIKFEADYLAKLAYDGAKKLYGDPLSDEVKNHIRFELHVMKTMGFPGYFLIVQDFINAARQQLDVMVGPGRGSAAGSVVAYCLGITQIDPLKYDLLFERFLNPDRVNLPDIDTDFDDDGRGRVLQWVMDKYGHENCAHIITYSTMATKNSIKDVARVEKLPLNVSNALCKAIPERLPDGMKMNLTNAIKCTPQLQDAEVSEDIRERNTIKYAKMLEGTVRGTGIHACGFIICRNPIDEWVPISTADDPDFPEKKVPVTQYDGHVIESTGLIKMDFLGLKTLSELKEACKVVKQTRGEIIDLEKIPIDDELTYQLYQRGQTIGTFQFESAGMQKYLRELHPTVFEDLIAMNALYRPGPMDYIPDFIKRKHDPSLVKYDIPCMEKYLKDTYGITVYQEQVMLLSRQLANFTRGESDALRKAMGKKMKAIVDKMKPKFIKQGQENGHDPQILEKIWSDWEKFASYAFNKSHATCYSWVAYQTAYMKAHYPAEYMAALMTRRFSQITEITKLMEECKALKIATLGPDVNESQIGFGVNKHGEIRFGLSAIKGMGASAAESIVRERMENGPYKDIYDFAERVDLSNVNRKAFESLAYSGGFDSFGLQREQYFAVTGKGDLFLDTIVRYGQLFQAEKAQQQNSLFGGMDAVDVVHPIAPKAEKWPTIEKLNKERELVGIYLSAHPLDEYSVVLNNMCNTHCSKFGRNADMQELAKVDELTFGGIVTSVNERFSQKTGKPFGFVTIEDFHGTGELALFGDDWARWNNLLKMNYTIYITAKCQPRYRNNPDLLELKVQNIEQLYDVKKNRLERFTISMDATALDDAFVSELSTIIEEHIGNTQLYIQLRTPDNTVLMLRSKKGGVNVDRKLIDFISSNEKMEFHIN</sequence>
<proteinExistence type="predicted"/>
<organism evidence="10 11">
    <name type="scientific">Prevotella melaninogenica</name>
    <dbReference type="NCBI Taxonomy" id="28132"/>
    <lineage>
        <taxon>Bacteria</taxon>
        <taxon>Pseudomonadati</taxon>
        <taxon>Bacteroidota</taxon>
        <taxon>Bacteroidia</taxon>
        <taxon>Bacteroidales</taxon>
        <taxon>Prevotellaceae</taxon>
        <taxon>Prevotella</taxon>
    </lineage>
</organism>
<dbReference type="Pfam" id="PF07733">
    <property type="entry name" value="DNA_pol3_alpha"/>
    <property type="match status" value="1"/>
</dbReference>
<evidence type="ECO:0000256" key="3">
    <source>
        <dbReference type="ARBA" id="ARBA00019114"/>
    </source>
</evidence>
<dbReference type="InterPro" id="IPR016195">
    <property type="entry name" value="Pol/histidinol_Pase-like"/>
</dbReference>
<dbReference type="SMART" id="SM00481">
    <property type="entry name" value="POLIIIAc"/>
    <property type="match status" value="1"/>
</dbReference>
<evidence type="ECO:0000256" key="1">
    <source>
        <dbReference type="ARBA" id="ARBA00004496"/>
    </source>
</evidence>
<dbReference type="Gene3D" id="1.10.10.1600">
    <property type="entry name" value="Bacterial DNA polymerase III alpha subunit, thumb domain"/>
    <property type="match status" value="1"/>
</dbReference>
<reference evidence="10 11" key="1">
    <citation type="submission" date="2021-03" db="EMBL/GenBank/DDBJ databases">
        <title>Human Oral Microbial Genomes.</title>
        <authorList>
            <person name="Johnston C.D."/>
            <person name="Chen T."/>
            <person name="Dewhirst F.E."/>
        </authorList>
    </citation>
    <scope>NUCLEOTIDE SEQUENCE [LARGE SCALE GENOMIC DNA]</scope>
    <source>
        <strain evidence="10 11">F0054</strain>
    </source>
</reference>
<comment type="subcellular location">
    <subcellularLocation>
        <location evidence="1">Cytoplasm</location>
    </subcellularLocation>
</comment>
<dbReference type="InterPro" id="IPR004805">
    <property type="entry name" value="DnaE2/DnaE/PolC"/>
</dbReference>
<keyword evidence="4 10" id="KW-0808">Transferase</keyword>
<dbReference type="Gene3D" id="3.20.20.140">
    <property type="entry name" value="Metal-dependent hydrolases"/>
    <property type="match status" value="1"/>
</dbReference>
<evidence type="ECO:0000256" key="2">
    <source>
        <dbReference type="ARBA" id="ARBA00012417"/>
    </source>
</evidence>
<evidence type="ECO:0000313" key="11">
    <source>
        <dbReference type="Proteomes" id="UP000682195"/>
    </source>
</evidence>
<dbReference type="GO" id="GO:0003887">
    <property type="term" value="F:DNA-directed DNA polymerase activity"/>
    <property type="evidence" value="ECO:0007669"/>
    <property type="project" value="UniProtKB-EC"/>
</dbReference>
<dbReference type="CDD" id="cd12113">
    <property type="entry name" value="PHP_PolIIIA_DnaE3"/>
    <property type="match status" value="1"/>
</dbReference>
<dbReference type="EC" id="2.7.7.7" evidence="2"/>
<feature type="domain" description="Polymerase/histidinol phosphatase N-terminal" evidence="9">
    <location>
        <begin position="5"/>
        <end position="82"/>
    </location>
</feature>
<dbReference type="Pfam" id="PF14579">
    <property type="entry name" value="HHH_6"/>
    <property type="match status" value="1"/>
</dbReference>
<accession>A0ABX7XT70</accession>
<dbReference type="NCBIfam" id="TIGR00594">
    <property type="entry name" value="polc"/>
    <property type="match status" value="1"/>
</dbReference>
<dbReference type="NCBIfam" id="NF004226">
    <property type="entry name" value="PRK05673.1"/>
    <property type="match status" value="1"/>
</dbReference>
<gene>
    <name evidence="10" type="primary">dnaE</name>
    <name evidence="10" type="ORF">J5A58_09090</name>
</gene>
<name>A0ABX7XT70_9BACT</name>
<evidence type="ECO:0000256" key="5">
    <source>
        <dbReference type="ARBA" id="ARBA00022695"/>
    </source>
</evidence>
<evidence type="ECO:0000256" key="8">
    <source>
        <dbReference type="ARBA" id="ARBA00049244"/>
    </source>
</evidence>
<dbReference type="Pfam" id="PF02811">
    <property type="entry name" value="PHP"/>
    <property type="match status" value="1"/>
</dbReference>
<dbReference type="InterPro" id="IPR011708">
    <property type="entry name" value="DNA_pol3_alpha_NTPase_dom"/>
</dbReference>
<keyword evidence="7" id="KW-0239">DNA-directed DNA polymerase</keyword>
<comment type="catalytic activity">
    <reaction evidence="8">
        <text>DNA(n) + a 2'-deoxyribonucleoside 5'-triphosphate = DNA(n+1) + diphosphate</text>
        <dbReference type="Rhea" id="RHEA:22508"/>
        <dbReference type="Rhea" id="RHEA-COMP:17339"/>
        <dbReference type="Rhea" id="RHEA-COMP:17340"/>
        <dbReference type="ChEBI" id="CHEBI:33019"/>
        <dbReference type="ChEBI" id="CHEBI:61560"/>
        <dbReference type="ChEBI" id="CHEBI:173112"/>
        <dbReference type="EC" id="2.7.7.7"/>
    </reaction>
</comment>
<dbReference type="InterPro" id="IPR029460">
    <property type="entry name" value="DNAPol_HHH"/>
</dbReference>
<evidence type="ECO:0000313" key="10">
    <source>
        <dbReference type="EMBL" id="QUB76901.1"/>
    </source>
</evidence>
<dbReference type="SUPFAM" id="SSF89550">
    <property type="entry name" value="PHP domain-like"/>
    <property type="match status" value="1"/>
</dbReference>
<dbReference type="InterPro" id="IPR004013">
    <property type="entry name" value="PHP_dom"/>
</dbReference>
<keyword evidence="11" id="KW-1185">Reference proteome</keyword>
<dbReference type="Pfam" id="PF17657">
    <property type="entry name" value="DNA_pol3_finger"/>
    <property type="match status" value="1"/>
</dbReference>
<dbReference type="Gene3D" id="1.10.150.870">
    <property type="match status" value="1"/>
</dbReference>
<dbReference type="EMBL" id="CP072362">
    <property type="protein sequence ID" value="QUB76901.1"/>
    <property type="molecule type" value="Genomic_DNA"/>
</dbReference>
<evidence type="ECO:0000256" key="4">
    <source>
        <dbReference type="ARBA" id="ARBA00022679"/>
    </source>
</evidence>
<evidence type="ECO:0000256" key="7">
    <source>
        <dbReference type="ARBA" id="ARBA00022932"/>
    </source>
</evidence>
<dbReference type="Pfam" id="PF01336">
    <property type="entry name" value="tRNA_anti-codon"/>
    <property type="match status" value="1"/>
</dbReference>
<dbReference type="CDD" id="cd04485">
    <property type="entry name" value="DnaE_OBF"/>
    <property type="match status" value="1"/>
</dbReference>